<accession>A0A0D9Z383</accession>
<evidence type="ECO:0000256" key="6">
    <source>
        <dbReference type="ARBA" id="ARBA00023002"/>
    </source>
</evidence>
<organism evidence="11">
    <name type="scientific">Oryza glumipatula</name>
    <dbReference type="NCBI Taxonomy" id="40148"/>
    <lineage>
        <taxon>Eukaryota</taxon>
        <taxon>Viridiplantae</taxon>
        <taxon>Streptophyta</taxon>
        <taxon>Embryophyta</taxon>
        <taxon>Tracheophyta</taxon>
        <taxon>Spermatophyta</taxon>
        <taxon>Magnoliopsida</taxon>
        <taxon>Liliopsida</taxon>
        <taxon>Poales</taxon>
        <taxon>Poaceae</taxon>
        <taxon>BOP clade</taxon>
        <taxon>Oryzoideae</taxon>
        <taxon>Oryzeae</taxon>
        <taxon>Oryzinae</taxon>
        <taxon>Oryza</taxon>
    </lineage>
</organism>
<evidence type="ECO:0000256" key="3">
    <source>
        <dbReference type="ARBA" id="ARBA00010902"/>
    </source>
</evidence>
<proteinExistence type="inferred from homology"/>
<dbReference type="SUPFAM" id="SSF50129">
    <property type="entry name" value="GroES-like"/>
    <property type="match status" value="3"/>
</dbReference>
<reference evidence="11" key="1">
    <citation type="submission" date="2015-04" db="UniProtKB">
        <authorList>
            <consortium name="EnsemblPlants"/>
        </authorList>
    </citation>
    <scope>IDENTIFICATION</scope>
</reference>
<dbReference type="InterPro" id="IPR002328">
    <property type="entry name" value="ADH_Zn_CS"/>
</dbReference>
<comment type="cofactor">
    <cofactor evidence="1">
        <name>Zn(2+)</name>
        <dbReference type="ChEBI" id="CHEBI:29105"/>
    </cofactor>
</comment>
<comment type="subcellular location">
    <subcellularLocation>
        <location evidence="2">Cytoplasm</location>
    </subcellularLocation>
</comment>
<evidence type="ECO:0000256" key="7">
    <source>
        <dbReference type="ARBA" id="ARBA00023027"/>
    </source>
</evidence>
<evidence type="ECO:0000256" key="2">
    <source>
        <dbReference type="ARBA" id="ARBA00004496"/>
    </source>
</evidence>
<dbReference type="Gene3D" id="3.40.50.720">
    <property type="entry name" value="NAD(P)-binding Rossmann-like Domain"/>
    <property type="match status" value="1"/>
</dbReference>
<evidence type="ECO:0000256" key="4">
    <source>
        <dbReference type="ARBA" id="ARBA00022723"/>
    </source>
</evidence>
<dbReference type="SUPFAM" id="SSF51735">
    <property type="entry name" value="NAD(P)-binding Rossmann-fold domains"/>
    <property type="match status" value="1"/>
</dbReference>
<dbReference type="PANTHER" id="PTHR43880:SF44">
    <property type="entry name" value="OS03G0189600 PROTEIN"/>
    <property type="match status" value="1"/>
</dbReference>
<comment type="similarity">
    <text evidence="3">Belongs to the zinc-containing alcohol dehydrogenase family. Class-III subfamily.</text>
</comment>
<evidence type="ECO:0000313" key="12">
    <source>
        <dbReference type="Proteomes" id="UP000026961"/>
    </source>
</evidence>
<keyword evidence="6" id="KW-0560">Oxidoreductase</keyword>
<evidence type="ECO:0000256" key="8">
    <source>
        <dbReference type="ARBA" id="ARBA00049164"/>
    </source>
</evidence>
<dbReference type="GO" id="GO:0004022">
    <property type="term" value="F:alcohol dehydrogenase (NAD+) activity"/>
    <property type="evidence" value="ECO:0007669"/>
    <property type="project" value="UniProtKB-EC"/>
</dbReference>
<evidence type="ECO:0000256" key="1">
    <source>
        <dbReference type="ARBA" id="ARBA00001947"/>
    </source>
</evidence>
<protein>
    <recommendedName>
        <fullName evidence="10">Alcohol dehydrogenase-like N-terminal domain-containing protein</fullName>
    </recommendedName>
</protein>
<dbReference type="EnsemblPlants" id="OGLUM03G06600.3">
    <property type="protein sequence ID" value="OGLUM03G06600.3"/>
    <property type="gene ID" value="OGLUM03G06600"/>
</dbReference>
<dbReference type="InterPro" id="IPR036291">
    <property type="entry name" value="NAD(P)-bd_dom_sf"/>
</dbReference>
<evidence type="ECO:0000256" key="5">
    <source>
        <dbReference type="ARBA" id="ARBA00022833"/>
    </source>
</evidence>
<evidence type="ECO:0000259" key="10">
    <source>
        <dbReference type="Pfam" id="PF08240"/>
    </source>
</evidence>
<dbReference type="Gramene" id="OGLUM03G06600.3">
    <property type="protein sequence ID" value="OGLUM03G06600.3"/>
    <property type="gene ID" value="OGLUM03G06600"/>
</dbReference>
<keyword evidence="12" id="KW-1185">Reference proteome</keyword>
<keyword evidence="4" id="KW-0479">Metal-binding</keyword>
<dbReference type="AlphaFoldDB" id="A0A0D9Z383"/>
<sequence length="504" mass="54888">MSPEALGLHTNAFNLTPSLYIFQTFTTELHRPFQVERRANRNLFTIVLSLASMAGQIPQPIRCKAAVCRAAGEPLAVEEIVVDPPKAHEVRIKIVCTSLCHSDVTFWRMQDFPGVFPRIFGHEAFGSPQNIALENTLLQCCLSSPSSRNGRSEPEAHPLQRAASEPLIVEDIVVDPPKAYEIRIKIICTSLCHTDVTLWHKVDPAFPRILGHEAYGVVESVGENVEGFAAGDTVVPTFMGQCDSCASCAAEWTNQCTAVPFTMGPGMRRDGTTRFWDGEGKPLSDTVAVTSFSQYTVVDVNQVVKVDPAVPPKIACLLGCCGGTGEPEIRRYIEPAWGRSSMEVGQSATRFVGGCLRAGIRRIGGKEFGVTDFVNPSQLGDKSVSEVINAMTDGGADYSFECIGISSVMTEAGRGKTIILGVEKDSQPLCLPSFEFLFGKCVMGSLFGGAKPKTDIPILAEKCMNKELELEKLVTHEVGLTEINTAFDLFLQGKSLRCIIWMDK</sequence>
<dbReference type="GO" id="GO:0046294">
    <property type="term" value="P:formaldehyde catabolic process"/>
    <property type="evidence" value="ECO:0007669"/>
    <property type="project" value="TreeGrafter"/>
</dbReference>
<name>A0A0D9Z383_9ORYZ</name>
<dbReference type="FunFam" id="3.90.180.10:FF:000007">
    <property type="entry name" value="Alcohol dehydrogenase 6"/>
    <property type="match status" value="1"/>
</dbReference>
<dbReference type="GO" id="GO:0051903">
    <property type="term" value="F:S-(hydroxymethyl)glutathione dehydrogenase [NAD(P)+] activity"/>
    <property type="evidence" value="ECO:0007669"/>
    <property type="project" value="TreeGrafter"/>
</dbReference>
<comment type="catalytic activity">
    <reaction evidence="9">
        <text>a primary alcohol + NAD(+) = an aldehyde + NADH + H(+)</text>
        <dbReference type="Rhea" id="RHEA:10736"/>
        <dbReference type="ChEBI" id="CHEBI:15378"/>
        <dbReference type="ChEBI" id="CHEBI:15734"/>
        <dbReference type="ChEBI" id="CHEBI:17478"/>
        <dbReference type="ChEBI" id="CHEBI:57540"/>
        <dbReference type="ChEBI" id="CHEBI:57945"/>
        <dbReference type="EC" id="1.1.1.1"/>
    </reaction>
</comment>
<evidence type="ECO:0000256" key="9">
    <source>
        <dbReference type="ARBA" id="ARBA00049243"/>
    </source>
</evidence>
<evidence type="ECO:0000313" key="11">
    <source>
        <dbReference type="EnsemblPlants" id="OGLUM03G06600.3"/>
    </source>
</evidence>
<dbReference type="GO" id="GO:0005829">
    <property type="term" value="C:cytosol"/>
    <property type="evidence" value="ECO:0007669"/>
    <property type="project" value="TreeGrafter"/>
</dbReference>
<dbReference type="Pfam" id="PF08240">
    <property type="entry name" value="ADH_N"/>
    <property type="match status" value="1"/>
</dbReference>
<dbReference type="InterPro" id="IPR011032">
    <property type="entry name" value="GroES-like_sf"/>
</dbReference>
<feature type="domain" description="Alcohol dehydrogenase-like N-terminal" evidence="10">
    <location>
        <begin position="180"/>
        <end position="307"/>
    </location>
</feature>
<keyword evidence="7" id="KW-0520">NAD</keyword>
<reference evidence="11" key="2">
    <citation type="submission" date="2018-05" db="EMBL/GenBank/DDBJ databases">
        <title>OgluRS3 (Oryza glumaepatula Reference Sequence Version 3).</title>
        <authorList>
            <person name="Zhang J."/>
            <person name="Kudrna D."/>
            <person name="Lee S."/>
            <person name="Talag J."/>
            <person name="Welchert J."/>
            <person name="Wing R.A."/>
        </authorList>
    </citation>
    <scope>NUCLEOTIDE SEQUENCE [LARGE SCALE GENOMIC DNA]</scope>
</reference>
<dbReference type="PANTHER" id="PTHR43880">
    <property type="entry name" value="ALCOHOL DEHYDROGENASE"/>
    <property type="match status" value="1"/>
</dbReference>
<dbReference type="GO" id="GO:0008270">
    <property type="term" value="F:zinc ion binding"/>
    <property type="evidence" value="ECO:0007669"/>
    <property type="project" value="InterPro"/>
</dbReference>
<dbReference type="InterPro" id="IPR013154">
    <property type="entry name" value="ADH-like_N"/>
</dbReference>
<dbReference type="Proteomes" id="UP000026961">
    <property type="component" value="Chromosome 3"/>
</dbReference>
<dbReference type="Gene3D" id="3.90.180.10">
    <property type="entry name" value="Medium-chain alcohol dehydrogenases, catalytic domain"/>
    <property type="match status" value="3"/>
</dbReference>
<dbReference type="PROSITE" id="PS00059">
    <property type="entry name" value="ADH_ZINC"/>
    <property type="match status" value="1"/>
</dbReference>
<comment type="catalytic activity">
    <reaction evidence="8">
        <text>a secondary alcohol + NAD(+) = a ketone + NADH + H(+)</text>
        <dbReference type="Rhea" id="RHEA:10740"/>
        <dbReference type="ChEBI" id="CHEBI:15378"/>
        <dbReference type="ChEBI" id="CHEBI:17087"/>
        <dbReference type="ChEBI" id="CHEBI:35681"/>
        <dbReference type="ChEBI" id="CHEBI:57540"/>
        <dbReference type="ChEBI" id="CHEBI:57945"/>
        <dbReference type="EC" id="1.1.1.1"/>
    </reaction>
</comment>
<keyword evidence="5" id="KW-0862">Zinc</keyword>